<dbReference type="Proteomes" id="UP001596035">
    <property type="component" value="Unassembled WGS sequence"/>
</dbReference>
<name>A0ABW0E1I4_9ACTN</name>
<sequence>MPRDHPDWITERRREPGKRIADLRTAALHTQESFCEATELSRSTPQRIESCEGGPRFSELLRIAAALDARACALTG</sequence>
<dbReference type="EMBL" id="JBHSKN010000027">
    <property type="protein sequence ID" value="MFC5244150.1"/>
    <property type="molecule type" value="Genomic_DNA"/>
</dbReference>
<comment type="caution">
    <text evidence="2">The sequence shown here is derived from an EMBL/GenBank/DDBJ whole genome shotgun (WGS) entry which is preliminary data.</text>
</comment>
<dbReference type="SUPFAM" id="SSF47413">
    <property type="entry name" value="lambda repressor-like DNA-binding domains"/>
    <property type="match status" value="1"/>
</dbReference>
<evidence type="ECO:0000313" key="3">
    <source>
        <dbReference type="Proteomes" id="UP001596035"/>
    </source>
</evidence>
<dbReference type="RefSeq" id="WP_344558148.1">
    <property type="nucleotide sequence ID" value="NZ_BAAATG010000011.1"/>
</dbReference>
<evidence type="ECO:0000259" key="1">
    <source>
        <dbReference type="PROSITE" id="PS50943"/>
    </source>
</evidence>
<evidence type="ECO:0000313" key="2">
    <source>
        <dbReference type="EMBL" id="MFC5244150.1"/>
    </source>
</evidence>
<reference evidence="3" key="1">
    <citation type="journal article" date="2019" name="Int. J. Syst. Evol. Microbiol.">
        <title>The Global Catalogue of Microorganisms (GCM) 10K type strain sequencing project: providing services to taxonomists for standard genome sequencing and annotation.</title>
        <authorList>
            <consortium name="The Broad Institute Genomics Platform"/>
            <consortium name="The Broad Institute Genome Sequencing Center for Infectious Disease"/>
            <person name="Wu L."/>
            <person name="Ma J."/>
        </authorList>
    </citation>
    <scope>NUCLEOTIDE SEQUENCE [LARGE SCALE GENOMIC DNA]</scope>
    <source>
        <strain evidence="3">CGMCC 4.7131</strain>
    </source>
</reference>
<proteinExistence type="predicted"/>
<dbReference type="Pfam" id="PF13560">
    <property type="entry name" value="HTH_31"/>
    <property type="match status" value="1"/>
</dbReference>
<keyword evidence="3" id="KW-1185">Reference proteome</keyword>
<gene>
    <name evidence="2" type="ORF">ACFPWV_30265</name>
</gene>
<protein>
    <submittedName>
        <fullName evidence="2">Helix-turn-helix domain-containing protein</fullName>
    </submittedName>
</protein>
<dbReference type="PROSITE" id="PS50943">
    <property type="entry name" value="HTH_CROC1"/>
    <property type="match status" value="1"/>
</dbReference>
<feature type="domain" description="HTH cro/C1-type" evidence="1">
    <location>
        <begin position="30"/>
        <end position="74"/>
    </location>
</feature>
<organism evidence="2 3">
    <name type="scientific">Streptomyces atrovirens</name>
    <dbReference type="NCBI Taxonomy" id="285556"/>
    <lineage>
        <taxon>Bacteria</taxon>
        <taxon>Bacillati</taxon>
        <taxon>Actinomycetota</taxon>
        <taxon>Actinomycetes</taxon>
        <taxon>Kitasatosporales</taxon>
        <taxon>Streptomycetaceae</taxon>
        <taxon>Streptomyces</taxon>
    </lineage>
</organism>
<dbReference type="Gene3D" id="1.10.260.40">
    <property type="entry name" value="lambda repressor-like DNA-binding domains"/>
    <property type="match status" value="1"/>
</dbReference>
<dbReference type="CDD" id="cd00093">
    <property type="entry name" value="HTH_XRE"/>
    <property type="match status" value="1"/>
</dbReference>
<dbReference type="InterPro" id="IPR001387">
    <property type="entry name" value="Cro/C1-type_HTH"/>
</dbReference>
<dbReference type="InterPro" id="IPR010982">
    <property type="entry name" value="Lambda_DNA-bd_dom_sf"/>
</dbReference>
<accession>A0ABW0E1I4</accession>